<accession>A0AAV6VI89</accession>
<name>A0AAV6VI89_9ARAC</name>
<feature type="region of interest" description="Disordered" evidence="1">
    <location>
        <begin position="34"/>
        <end position="54"/>
    </location>
</feature>
<proteinExistence type="predicted"/>
<sequence length="169" mass="18483">MLFRGRRSEHLCSRGGEVKSPLATQGEALCGMRRIEDGERGKAEERMSEGDRPQMNSGLSLCMMTLGAAEPSRLGPSLEVEEVGKVEQHRGSRLGNVDRQSGPLALASCVGFVDVYNFVLQEILAVHTERVGWAMSTGSLGLCLQRVVLELSTPITLYCSRSWQCKLKG</sequence>
<dbReference type="EMBL" id="JAFNEN010000072">
    <property type="protein sequence ID" value="KAG8196339.1"/>
    <property type="molecule type" value="Genomic_DNA"/>
</dbReference>
<protein>
    <submittedName>
        <fullName evidence="2">Uncharacterized protein</fullName>
    </submittedName>
</protein>
<comment type="caution">
    <text evidence="2">The sequence shown here is derived from an EMBL/GenBank/DDBJ whole genome shotgun (WGS) entry which is preliminary data.</text>
</comment>
<dbReference type="AlphaFoldDB" id="A0AAV6VI89"/>
<evidence type="ECO:0000313" key="3">
    <source>
        <dbReference type="Proteomes" id="UP000827092"/>
    </source>
</evidence>
<evidence type="ECO:0000256" key="1">
    <source>
        <dbReference type="SAM" id="MobiDB-lite"/>
    </source>
</evidence>
<gene>
    <name evidence="2" type="ORF">JTE90_013824</name>
</gene>
<feature type="compositionally biased region" description="Basic and acidic residues" evidence="1">
    <location>
        <begin position="34"/>
        <end position="52"/>
    </location>
</feature>
<keyword evidence="3" id="KW-1185">Reference proteome</keyword>
<evidence type="ECO:0000313" key="2">
    <source>
        <dbReference type="EMBL" id="KAG8196339.1"/>
    </source>
</evidence>
<organism evidence="2 3">
    <name type="scientific">Oedothorax gibbosus</name>
    <dbReference type="NCBI Taxonomy" id="931172"/>
    <lineage>
        <taxon>Eukaryota</taxon>
        <taxon>Metazoa</taxon>
        <taxon>Ecdysozoa</taxon>
        <taxon>Arthropoda</taxon>
        <taxon>Chelicerata</taxon>
        <taxon>Arachnida</taxon>
        <taxon>Araneae</taxon>
        <taxon>Araneomorphae</taxon>
        <taxon>Entelegynae</taxon>
        <taxon>Araneoidea</taxon>
        <taxon>Linyphiidae</taxon>
        <taxon>Erigoninae</taxon>
        <taxon>Oedothorax</taxon>
    </lineage>
</organism>
<dbReference type="Proteomes" id="UP000827092">
    <property type="component" value="Unassembled WGS sequence"/>
</dbReference>
<reference evidence="2 3" key="1">
    <citation type="journal article" date="2022" name="Nat. Ecol. Evol.">
        <title>A masculinizing supergene underlies an exaggerated male reproductive morph in a spider.</title>
        <authorList>
            <person name="Hendrickx F."/>
            <person name="De Corte Z."/>
            <person name="Sonet G."/>
            <person name="Van Belleghem S.M."/>
            <person name="Kostlbacher S."/>
            <person name="Vangestel C."/>
        </authorList>
    </citation>
    <scope>NUCLEOTIDE SEQUENCE [LARGE SCALE GENOMIC DNA]</scope>
    <source>
        <strain evidence="2">W744_W776</strain>
    </source>
</reference>